<keyword evidence="2" id="KW-1185">Reference proteome</keyword>
<dbReference type="Gene3D" id="2.60.120.1140">
    <property type="entry name" value="Protein of unknown function DUF192"/>
    <property type="match status" value="1"/>
</dbReference>
<proteinExistence type="predicted"/>
<reference evidence="1 2" key="1">
    <citation type="submission" date="2020-01" db="EMBL/GenBank/DDBJ databases">
        <title>Genomic analysis of Aminipila sp. CBA3637.</title>
        <authorList>
            <person name="Kim Y.B."/>
            <person name="Roh S.W."/>
        </authorList>
    </citation>
    <scope>NUCLEOTIDE SEQUENCE [LARGE SCALE GENOMIC DNA]</scope>
    <source>
        <strain evidence="1 2">CBA3637</strain>
    </source>
</reference>
<sequence>MVVYCNNIILADKVCIADNFIERFLGLMGKKSLGHGEGLLLLNSPSIHCFFMRMSIDVIYLSKNFKVLGIETLRPWSIGKYIKKTRHILELKEGTAFNIKAGDTILFRIEK</sequence>
<dbReference type="Proteomes" id="UP000463883">
    <property type="component" value="Chromosome"/>
</dbReference>
<dbReference type="RefSeq" id="WP_162361115.1">
    <property type="nucleotide sequence ID" value="NZ_CP047591.1"/>
</dbReference>
<name>A0A6P1MBV6_9FIRM</name>
<evidence type="ECO:0000313" key="2">
    <source>
        <dbReference type="Proteomes" id="UP000463883"/>
    </source>
</evidence>
<dbReference type="PANTHER" id="PTHR37953">
    <property type="entry name" value="UPF0127 PROTEIN MJ1496"/>
    <property type="match status" value="1"/>
</dbReference>
<dbReference type="InterPro" id="IPR003795">
    <property type="entry name" value="DUF192"/>
</dbReference>
<evidence type="ECO:0000313" key="1">
    <source>
        <dbReference type="EMBL" id="QHI71341.1"/>
    </source>
</evidence>
<dbReference type="EMBL" id="CP047591">
    <property type="protein sequence ID" value="QHI71341.1"/>
    <property type="molecule type" value="Genomic_DNA"/>
</dbReference>
<protein>
    <submittedName>
        <fullName evidence="1">DUF192 domain-containing protein</fullName>
    </submittedName>
</protein>
<gene>
    <name evidence="1" type="ORF">Ami3637_02050</name>
</gene>
<dbReference type="PANTHER" id="PTHR37953:SF1">
    <property type="entry name" value="UPF0127 PROTEIN MJ1496"/>
    <property type="match status" value="1"/>
</dbReference>
<dbReference type="AlphaFoldDB" id="A0A6P1MBV6"/>
<dbReference type="Pfam" id="PF02643">
    <property type="entry name" value="DUF192"/>
    <property type="match status" value="1"/>
</dbReference>
<dbReference type="InterPro" id="IPR038695">
    <property type="entry name" value="Saro_0823-like_sf"/>
</dbReference>
<organism evidence="1 2">
    <name type="scientific">Aminipila terrae</name>
    <dbReference type="NCBI Taxonomy" id="2697030"/>
    <lineage>
        <taxon>Bacteria</taxon>
        <taxon>Bacillati</taxon>
        <taxon>Bacillota</taxon>
        <taxon>Clostridia</taxon>
        <taxon>Peptostreptococcales</taxon>
        <taxon>Anaerovoracaceae</taxon>
        <taxon>Aminipila</taxon>
    </lineage>
</organism>
<accession>A0A6P1MBV6</accession>
<dbReference type="KEGG" id="amic:Ami3637_02050"/>